<accession>A0ACB8YYR4</accession>
<evidence type="ECO:0000313" key="2">
    <source>
        <dbReference type="Proteomes" id="UP001055811"/>
    </source>
</evidence>
<evidence type="ECO:0000313" key="1">
    <source>
        <dbReference type="EMBL" id="KAI3690243.1"/>
    </source>
</evidence>
<gene>
    <name evidence="1" type="ORF">L2E82_48222</name>
</gene>
<proteinExistence type="predicted"/>
<name>A0ACB8YYR4_CICIN</name>
<reference evidence="1 2" key="2">
    <citation type="journal article" date="2022" name="Mol. Ecol. Resour.">
        <title>The genomes of chicory, endive, great burdock and yacon provide insights into Asteraceae paleo-polyploidization history and plant inulin production.</title>
        <authorList>
            <person name="Fan W."/>
            <person name="Wang S."/>
            <person name="Wang H."/>
            <person name="Wang A."/>
            <person name="Jiang F."/>
            <person name="Liu H."/>
            <person name="Zhao H."/>
            <person name="Xu D."/>
            <person name="Zhang Y."/>
        </authorList>
    </citation>
    <scope>NUCLEOTIDE SEQUENCE [LARGE SCALE GENOMIC DNA]</scope>
    <source>
        <strain evidence="2">cv. Punajuju</strain>
        <tissue evidence="1">Leaves</tissue>
    </source>
</reference>
<reference evidence="2" key="1">
    <citation type="journal article" date="2022" name="Mol. Ecol. Resour.">
        <title>The genomes of chicory, endive, great burdock and yacon provide insights into Asteraceae palaeo-polyploidization history and plant inulin production.</title>
        <authorList>
            <person name="Fan W."/>
            <person name="Wang S."/>
            <person name="Wang H."/>
            <person name="Wang A."/>
            <person name="Jiang F."/>
            <person name="Liu H."/>
            <person name="Zhao H."/>
            <person name="Xu D."/>
            <person name="Zhang Y."/>
        </authorList>
    </citation>
    <scope>NUCLEOTIDE SEQUENCE [LARGE SCALE GENOMIC DNA]</scope>
    <source>
        <strain evidence="2">cv. Punajuju</strain>
    </source>
</reference>
<organism evidence="1 2">
    <name type="scientific">Cichorium intybus</name>
    <name type="common">Chicory</name>
    <dbReference type="NCBI Taxonomy" id="13427"/>
    <lineage>
        <taxon>Eukaryota</taxon>
        <taxon>Viridiplantae</taxon>
        <taxon>Streptophyta</taxon>
        <taxon>Embryophyta</taxon>
        <taxon>Tracheophyta</taxon>
        <taxon>Spermatophyta</taxon>
        <taxon>Magnoliopsida</taxon>
        <taxon>eudicotyledons</taxon>
        <taxon>Gunneridae</taxon>
        <taxon>Pentapetalae</taxon>
        <taxon>asterids</taxon>
        <taxon>campanulids</taxon>
        <taxon>Asterales</taxon>
        <taxon>Asteraceae</taxon>
        <taxon>Cichorioideae</taxon>
        <taxon>Cichorieae</taxon>
        <taxon>Cichoriinae</taxon>
        <taxon>Cichorium</taxon>
    </lineage>
</organism>
<dbReference type="Proteomes" id="UP001055811">
    <property type="component" value="Linkage Group LG09"/>
</dbReference>
<comment type="caution">
    <text evidence="1">The sequence shown here is derived from an EMBL/GenBank/DDBJ whole genome shotgun (WGS) entry which is preliminary data.</text>
</comment>
<protein>
    <submittedName>
        <fullName evidence="1">Uncharacterized protein</fullName>
    </submittedName>
</protein>
<dbReference type="EMBL" id="CM042017">
    <property type="protein sequence ID" value="KAI3690243.1"/>
    <property type="molecule type" value="Genomic_DNA"/>
</dbReference>
<keyword evidence="2" id="KW-1185">Reference proteome</keyword>
<sequence>MHNRLRSAKLTLHHLQVDVDCRSGDSGLKMSSPLDVSPPTASLSNLVSHFLDPPSNLIQTADFSESLLLLRN</sequence>